<dbReference type="Pfam" id="PF21221">
    <property type="entry name" value="B_lactamase-like_C"/>
    <property type="match status" value="1"/>
</dbReference>
<dbReference type="Proteomes" id="UP000265715">
    <property type="component" value="Unassembled WGS sequence"/>
</dbReference>
<name>A0A399EL69_9DEIN</name>
<dbReference type="OrthoDB" id="9761531at2"/>
<accession>A0A399EL69</accession>
<reference evidence="2 3" key="1">
    <citation type="submission" date="2018-08" db="EMBL/GenBank/DDBJ databases">
        <title>Meiothermus terrae DSM 26712 genome sequencing project.</title>
        <authorList>
            <person name="Da Costa M.S."/>
            <person name="Albuquerque L."/>
            <person name="Raposo P."/>
            <person name="Froufe H.J.C."/>
            <person name="Barroso C.S."/>
            <person name="Egas C."/>
        </authorList>
    </citation>
    <scope>NUCLEOTIDE SEQUENCE [LARGE SCALE GENOMIC DNA]</scope>
    <source>
        <strain evidence="2 3">DSM 26712</strain>
    </source>
</reference>
<dbReference type="EMBL" id="QXDL01000099">
    <property type="protein sequence ID" value="RIH83142.1"/>
    <property type="molecule type" value="Genomic_DNA"/>
</dbReference>
<dbReference type="InterPro" id="IPR036866">
    <property type="entry name" value="RibonucZ/Hydroxyglut_hydro"/>
</dbReference>
<dbReference type="PANTHER" id="PTHR23131">
    <property type="entry name" value="ENDORIBONUCLEASE LACTB2"/>
    <property type="match status" value="1"/>
</dbReference>
<dbReference type="InterPro" id="IPR036388">
    <property type="entry name" value="WH-like_DNA-bd_sf"/>
</dbReference>
<dbReference type="GO" id="GO:0016787">
    <property type="term" value="F:hydrolase activity"/>
    <property type="evidence" value="ECO:0007669"/>
    <property type="project" value="UniProtKB-KW"/>
</dbReference>
<evidence type="ECO:0000259" key="1">
    <source>
        <dbReference type="SMART" id="SM00849"/>
    </source>
</evidence>
<organism evidence="2 3">
    <name type="scientific">Calidithermus terrae</name>
    <dbReference type="NCBI Taxonomy" id="1408545"/>
    <lineage>
        <taxon>Bacteria</taxon>
        <taxon>Thermotogati</taxon>
        <taxon>Deinococcota</taxon>
        <taxon>Deinococci</taxon>
        <taxon>Thermales</taxon>
        <taxon>Thermaceae</taxon>
        <taxon>Calidithermus</taxon>
    </lineage>
</organism>
<dbReference type="Pfam" id="PF00753">
    <property type="entry name" value="Lactamase_B"/>
    <property type="match status" value="1"/>
</dbReference>
<sequence length="327" mass="36416">MSIAPGIEVIPVPIPYPFKYVNCYLLLGEGAVLVDCALDTPEARGALETGLARHGLKFGDLERLVLTHHHPDHYGLAGLIEAEGVPVYLLDVELERGHPFWTEPEAMNRTGLELFRRHGVPDEALSNLGREMDKTRSRVHAPGNPRTFRDGEVLELAGQRWRAVWTPGHADGHAMLLRESDGVLLAGDHVLERISPNIGVWAYSYPDPLGLYLESLEKARGLEVSLALPGHYRPLRDLRGRIAELAAHHHERLDYLLGLMNGEPKTCWELSLGLFPGELSLPQRRFAWSETLAHLEYLVNLGAVERSEDGTIRYSSTVHSLAPGRRA</sequence>
<evidence type="ECO:0000313" key="3">
    <source>
        <dbReference type="Proteomes" id="UP000265715"/>
    </source>
</evidence>
<gene>
    <name evidence="2" type="primary">yflN_1</name>
    <name evidence="2" type="ORF">Mterra_02382</name>
</gene>
<proteinExistence type="predicted"/>
<dbReference type="EC" id="3.-.-.-" evidence="2"/>
<protein>
    <submittedName>
        <fullName evidence="2">Putative metallo-hydrolase YflN</fullName>
        <ecNumber evidence="2">3.-.-.-</ecNumber>
    </submittedName>
</protein>
<dbReference type="SMART" id="SM00849">
    <property type="entry name" value="Lactamase_B"/>
    <property type="match status" value="1"/>
</dbReference>
<keyword evidence="3" id="KW-1185">Reference proteome</keyword>
<evidence type="ECO:0000313" key="2">
    <source>
        <dbReference type="EMBL" id="RIH83142.1"/>
    </source>
</evidence>
<feature type="domain" description="Metallo-beta-lactamase" evidence="1">
    <location>
        <begin position="20"/>
        <end position="231"/>
    </location>
</feature>
<keyword evidence="2" id="KW-0378">Hydrolase</keyword>
<dbReference type="RefSeq" id="WP_119315420.1">
    <property type="nucleotide sequence ID" value="NZ_QXDL01000099.1"/>
</dbReference>
<dbReference type="InterPro" id="IPR050662">
    <property type="entry name" value="Sec-metab_biosynth-thioest"/>
</dbReference>
<dbReference type="PANTHER" id="PTHR23131:SF4">
    <property type="entry name" value="METALLO-BETA-LACTAMASE SUPERFAMILY POTEIN"/>
    <property type="match status" value="1"/>
</dbReference>
<dbReference type="CDD" id="cd07725">
    <property type="entry name" value="TTHA1429-like_MBL-fold"/>
    <property type="match status" value="1"/>
</dbReference>
<dbReference type="Gene3D" id="1.10.10.10">
    <property type="entry name" value="Winged helix-like DNA-binding domain superfamily/Winged helix DNA-binding domain"/>
    <property type="match status" value="1"/>
</dbReference>
<dbReference type="Gene3D" id="3.60.15.10">
    <property type="entry name" value="Ribonuclease Z/Hydroxyacylglutathione hydrolase-like"/>
    <property type="match status" value="1"/>
</dbReference>
<dbReference type="AlphaFoldDB" id="A0A399EL69"/>
<dbReference type="InterPro" id="IPR001279">
    <property type="entry name" value="Metallo-B-lactamas"/>
</dbReference>
<dbReference type="SUPFAM" id="SSF56281">
    <property type="entry name" value="Metallo-hydrolase/oxidoreductase"/>
    <property type="match status" value="1"/>
</dbReference>
<comment type="caution">
    <text evidence="2">The sequence shown here is derived from an EMBL/GenBank/DDBJ whole genome shotgun (WGS) entry which is preliminary data.</text>
</comment>
<dbReference type="InterPro" id="IPR048933">
    <property type="entry name" value="B_lactamase-like_C"/>
</dbReference>